<reference evidence="2 3" key="1">
    <citation type="submission" date="2015-12" db="EMBL/GenBank/DDBJ databases">
        <title>Draft genome of the nematode, Onchocerca flexuosa.</title>
        <authorList>
            <person name="Mitreva M."/>
        </authorList>
    </citation>
    <scope>NUCLEOTIDE SEQUENCE [LARGE SCALE GENOMIC DNA]</scope>
    <source>
        <strain evidence="2">Red Deer</strain>
    </source>
</reference>
<accession>A0A238C187</accession>
<evidence type="ECO:0000313" key="3">
    <source>
        <dbReference type="Proteomes" id="UP000242913"/>
    </source>
</evidence>
<evidence type="ECO:0000256" key="1">
    <source>
        <dbReference type="SAM" id="SignalP"/>
    </source>
</evidence>
<dbReference type="Proteomes" id="UP000242913">
    <property type="component" value="Unassembled WGS sequence"/>
</dbReference>
<feature type="chain" id="PRO_5012579320" evidence="1">
    <location>
        <begin position="24"/>
        <end position="65"/>
    </location>
</feature>
<keyword evidence="3" id="KW-1185">Reference proteome</keyword>
<name>A0A238C187_9BILA</name>
<sequence length="65" mass="6952">MLPAHYPSLFCLPVVLLLPKSHHWQQPGEVEGAEEISLSVLISATECVLSIGSKGATLSVRLQAV</sequence>
<feature type="signal peptide" evidence="1">
    <location>
        <begin position="1"/>
        <end position="23"/>
    </location>
</feature>
<evidence type="ECO:0000313" key="2">
    <source>
        <dbReference type="EMBL" id="OZC11213.1"/>
    </source>
</evidence>
<dbReference type="EMBL" id="KZ269981">
    <property type="protein sequence ID" value="OZC11213.1"/>
    <property type="molecule type" value="Genomic_DNA"/>
</dbReference>
<protein>
    <submittedName>
        <fullName evidence="2">Uncharacterized protein</fullName>
    </submittedName>
</protein>
<proteinExistence type="predicted"/>
<dbReference type="AlphaFoldDB" id="A0A238C187"/>
<organism evidence="2 3">
    <name type="scientific">Onchocerca flexuosa</name>
    <dbReference type="NCBI Taxonomy" id="387005"/>
    <lineage>
        <taxon>Eukaryota</taxon>
        <taxon>Metazoa</taxon>
        <taxon>Ecdysozoa</taxon>
        <taxon>Nematoda</taxon>
        <taxon>Chromadorea</taxon>
        <taxon>Rhabditida</taxon>
        <taxon>Spirurina</taxon>
        <taxon>Spiruromorpha</taxon>
        <taxon>Filarioidea</taxon>
        <taxon>Onchocercidae</taxon>
        <taxon>Onchocerca</taxon>
    </lineage>
</organism>
<gene>
    <name evidence="2" type="ORF">X798_01629</name>
</gene>
<keyword evidence="1" id="KW-0732">Signal</keyword>